<dbReference type="InterPro" id="IPR036056">
    <property type="entry name" value="Fibrinogen-like_C"/>
</dbReference>
<dbReference type="Gene3D" id="3.90.215.10">
    <property type="entry name" value="Gamma Fibrinogen, chain A, domain 1"/>
    <property type="match status" value="1"/>
</dbReference>
<dbReference type="EMBL" id="JAVRJZ010000020">
    <property type="protein sequence ID" value="KAK2705577.1"/>
    <property type="molecule type" value="Genomic_DNA"/>
</dbReference>
<feature type="chain" id="PRO_5041729890" description="Fibrinogen C-terminal domain-containing protein" evidence="2">
    <location>
        <begin position="19"/>
        <end position="649"/>
    </location>
</feature>
<feature type="region of interest" description="Disordered" evidence="1">
    <location>
        <begin position="405"/>
        <end position="432"/>
    </location>
</feature>
<dbReference type="PROSITE" id="PS51406">
    <property type="entry name" value="FIBRINOGEN_C_2"/>
    <property type="match status" value="1"/>
</dbReference>
<dbReference type="GO" id="GO:0005615">
    <property type="term" value="C:extracellular space"/>
    <property type="evidence" value="ECO:0007669"/>
    <property type="project" value="TreeGrafter"/>
</dbReference>
<dbReference type="PANTHER" id="PTHR19143">
    <property type="entry name" value="FIBRINOGEN/TENASCIN/ANGIOPOEITIN"/>
    <property type="match status" value="1"/>
</dbReference>
<evidence type="ECO:0000259" key="3">
    <source>
        <dbReference type="PROSITE" id="PS51406"/>
    </source>
</evidence>
<feature type="domain" description="Fibrinogen C-terminal" evidence="3">
    <location>
        <begin position="414"/>
        <end position="596"/>
    </location>
</feature>
<comment type="caution">
    <text evidence="4">The sequence shown here is derived from an EMBL/GenBank/DDBJ whole genome shotgun (WGS) entry which is preliminary data.</text>
</comment>
<dbReference type="InterPro" id="IPR002181">
    <property type="entry name" value="Fibrinogen_a/b/g_C_dom"/>
</dbReference>
<reference evidence="4" key="1">
    <citation type="submission" date="2023-07" db="EMBL/GenBank/DDBJ databases">
        <title>Chromosome-level genome assembly of Artemia franciscana.</title>
        <authorList>
            <person name="Jo E."/>
        </authorList>
    </citation>
    <scope>NUCLEOTIDE SEQUENCE</scope>
    <source>
        <tissue evidence="4">Whole body</tissue>
    </source>
</reference>
<dbReference type="Proteomes" id="UP001187531">
    <property type="component" value="Unassembled WGS sequence"/>
</dbReference>
<dbReference type="SUPFAM" id="SSF56496">
    <property type="entry name" value="Fibrinogen C-terminal domain-like"/>
    <property type="match status" value="1"/>
</dbReference>
<proteinExistence type="predicted"/>
<protein>
    <recommendedName>
        <fullName evidence="3">Fibrinogen C-terminal domain-containing protein</fullName>
    </recommendedName>
</protein>
<dbReference type="InterPro" id="IPR050373">
    <property type="entry name" value="Fibrinogen_C-term_domain"/>
</dbReference>
<sequence>MVTYWIVIFLIGLTIVSSQNRVLDPLSAMKDDISRIKVTMESVEENLEKFNSLYINKLENRVVAVANSLGHIDSNIKNLQERAHVWDTFQLHVSAWNEQIKAVDKKLDLLNRGYDKWEAMSDKVSQLPGTEVTLNKILNRLDEVDRKFIDIQRRLNSTNRSEVPPLLPEFASRGVLSTLKEIEVKVTRVVDSNKQCGHVSDGNMMREILTVVNDMAGKVDFLVDKVPVKRNARDEYMDVDSLDEDYPEQGSYDEDLKKNPEKEFIKVWRKMVHPFRKANKKFETMDRLLIEMEKFVNASNIVTRDSPLLSEIQNDVIQINQCCKNNDFYLKNGIKTLETALDSVGASVNELLRGNEKCNSYYKEQIQQQTYEIQNAVRSLLTGKEAETKEVDVFLERVGREESFPNSEYIPTTPPVSPQPTSCEELRTNGESQSKTYRVSTMELNDRGRDYNLRFCDMATEGGGWTIIQRRGYFGEPMQNFSLSWQDYRFGFGDLNKEFWFGNDYIHRLTNEFDMILRIDLWDFEGNRVYAEYETFKVDSEEDQYRIWVGGYKGNATDSFSTHSGYAFSTWDRDNDEAPPCCPCAPAYGGGWWFYRLDLNKDIGLQNDKIEIIAELAEYNVKRKALEMSDAEKVPVCLALAQLMESKLR</sequence>
<dbReference type="SMART" id="SM00186">
    <property type="entry name" value="FBG"/>
    <property type="match status" value="1"/>
</dbReference>
<keyword evidence="2" id="KW-0732">Signal</keyword>
<dbReference type="InterPro" id="IPR014716">
    <property type="entry name" value="Fibrinogen_a/b/g_C_1"/>
</dbReference>
<accession>A0AA88HI87</accession>
<organism evidence="4 5">
    <name type="scientific">Artemia franciscana</name>
    <name type="common">Brine shrimp</name>
    <name type="synonym">Artemia sanfranciscana</name>
    <dbReference type="NCBI Taxonomy" id="6661"/>
    <lineage>
        <taxon>Eukaryota</taxon>
        <taxon>Metazoa</taxon>
        <taxon>Ecdysozoa</taxon>
        <taxon>Arthropoda</taxon>
        <taxon>Crustacea</taxon>
        <taxon>Branchiopoda</taxon>
        <taxon>Anostraca</taxon>
        <taxon>Artemiidae</taxon>
        <taxon>Artemia</taxon>
    </lineage>
</organism>
<gene>
    <name evidence="4" type="ORF">QYM36_015836</name>
</gene>
<dbReference type="Pfam" id="PF00147">
    <property type="entry name" value="Fibrinogen_C"/>
    <property type="match status" value="1"/>
</dbReference>
<dbReference type="CDD" id="cd00087">
    <property type="entry name" value="FReD"/>
    <property type="match status" value="1"/>
</dbReference>
<name>A0AA88HI87_ARTSF</name>
<evidence type="ECO:0000313" key="5">
    <source>
        <dbReference type="Proteomes" id="UP001187531"/>
    </source>
</evidence>
<evidence type="ECO:0000256" key="1">
    <source>
        <dbReference type="SAM" id="MobiDB-lite"/>
    </source>
</evidence>
<evidence type="ECO:0000313" key="4">
    <source>
        <dbReference type="EMBL" id="KAK2705577.1"/>
    </source>
</evidence>
<feature type="signal peptide" evidence="2">
    <location>
        <begin position="1"/>
        <end position="18"/>
    </location>
</feature>
<dbReference type="AlphaFoldDB" id="A0AA88HI87"/>
<evidence type="ECO:0000256" key="2">
    <source>
        <dbReference type="SAM" id="SignalP"/>
    </source>
</evidence>
<keyword evidence="5" id="KW-1185">Reference proteome</keyword>